<accession>A0A1I4ZDN8</accession>
<protein>
    <recommendedName>
        <fullName evidence="4">Lipoprotein</fullName>
    </recommendedName>
</protein>
<keyword evidence="1" id="KW-0732">Signal</keyword>
<evidence type="ECO:0000313" key="3">
    <source>
        <dbReference type="Proteomes" id="UP000199339"/>
    </source>
</evidence>
<feature type="signal peptide" evidence="1">
    <location>
        <begin position="1"/>
        <end position="24"/>
    </location>
</feature>
<dbReference type="AlphaFoldDB" id="A0A1I4ZDN8"/>
<dbReference type="RefSeq" id="WP_245777459.1">
    <property type="nucleotide sequence ID" value="NZ_FOUR01000009.1"/>
</dbReference>
<sequence>MKRMRRPALTLLLLLLAATGACYGKTFQFSGEARAENGEVLYTEHHQVEGECTEGQFRPLNHQVEYREPNQNDSFAEKSLGYERSPVQPEVDFNQPRFDESLRISYPGEGMIEVDWVTPSGETQAFNVPIQGRAVVDAGFDNLVREHWSALQQGRSVEFRFLGPTRGELYGFILEPSEHPDLEADLEVAIRPTSMILRFLVDPIQLGYNDRGALTHYLGLTNIRRDSDTNYQAHIRYDIASYPECELTP</sequence>
<feature type="chain" id="PRO_5011476299" description="Lipoprotein" evidence="1">
    <location>
        <begin position="25"/>
        <end position="249"/>
    </location>
</feature>
<gene>
    <name evidence="2" type="ORF">SAMN04487961_3187</name>
</gene>
<proteinExistence type="predicted"/>
<evidence type="ECO:0000256" key="1">
    <source>
        <dbReference type="SAM" id="SignalP"/>
    </source>
</evidence>
<organism evidence="2 3">
    <name type="scientific">Marinobacter pelagius</name>
    <dbReference type="NCBI Taxonomy" id="379482"/>
    <lineage>
        <taxon>Bacteria</taxon>
        <taxon>Pseudomonadati</taxon>
        <taxon>Pseudomonadota</taxon>
        <taxon>Gammaproteobacteria</taxon>
        <taxon>Pseudomonadales</taxon>
        <taxon>Marinobacteraceae</taxon>
        <taxon>Marinobacter</taxon>
    </lineage>
</organism>
<name>A0A1I4ZDN8_9GAMM</name>
<reference evidence="3" key="1">
    <citation type="submission" date="2016-10" db="EMBL/GenBank/DDBJ databases">
        <authorList>
            <person name="Varghese N."/>
            <person name="Submissions S."/>
        </authorList>
    </citation>
    <scope>NUCLEOTIDE SEQUENCE [LARGE SCALE GENOMIC DNA]</scope>
    <source>
        <strain evidence="3">CGMCC 1.6775</strain>
    </source>
</reference>
<evidence type="ECO:0000313" key="2">
    <source>
        <dbReference type="EMBL" id="SFN48317.1"/>
    </source>
</evidence>
<dbReference type="EMBL" id="FOUR01000009">
    <property type="protein sequence ID" value="SFN48317.1"/>
    <property type="molecule type" value="Genomic_DNA"/>
</dbReference>
<dbReference type="PROSITE" id="PS51257">
    <property type="entry name" value="PROKAR_LIPOPROTEIN"/>
    <property type="match status" value="1"/>
</dbReference>
<dbReference type="Proteomes" id="UP000199339">
    <property type="component" value="Unassembled WGS sequence"/>
</dbReference>
<keyword evidence="3" id="KW-1185">Reference proteome</keyword>
<evidence type="ECO:0008006" key="4">
    <source>
        <dbReference type="Google" id="ProtNLM"/>
    </source>
</evidence>